<protein>
    <recommendedName>
        <fullName evidence="5">Secreted protein</fullName>
    </recommendedName>
</protein>
<dbReference type="RefSeq" id="WP_201103678.1">
    <property type="nucleotide sequence ID" value="NZ_CP067977.1"/>
</dbReference>
<name>A0ABX7BP25_9CAUL</name>
<accession>A0ABX7BP25</accession>
<proteinExistence type="predicted"/>
<keyword evidence="2" id="KW-0732">Signal</keyword>
<organism evidence="3 4">
    <name type="scientific">Brevundimonas vitisensis</name>
    <dbReference type="NCBI Taxonomy" id="2800818"/>
    <lineage>
        <taxon>Bacteria</taxon>
        <taxon>Pseudomonadati</taxon>
        <taxon>Pseudomonadota</taxon>
        <taxon>Alphaproteobacteria</taxon>
        <taxon>Caulobacterales</taxon>
        <taxon>Caulobacteraceae</taxon>
        <taxon>Brevundimonas</taxon>
    </lineage>
</organism>
<feature type="signal peptide" evidence="2">
    <location>
        <begin position="1"/>
        <end position="18"/>
    </location>
</feature>
<dbReference type="Proteomes" id="UP000595448">
    <property type="component" value="Chromosome"/>
</dbReference>
<feature type="region of interest" description="Disordered" evidence="1">
    <location>
        <begin position="15"/>
        <end position="105"/>
    </location>
</feature>
<reference evidence="3 4" key="1">
    <citation type="submission" date="2021-01" db="EMBL/GenBank/DDBJ databases">
        <title>Brevundimonas vitis sp. nov., an bacterium isolated from grape (Vitis vinifera).</title>
        <authorList>
            <person name="Jiang L."/>
            <person name="Lee J."/>
        </authorList>
    </citation>
    <scope>NUCLEOTIDE SEQUENCE [LARGE SCALE GENOMIC DNA]</scope>
    <source>
        <strain evidence="3 4">GRTSA-9</strain>
    </source>
</reference>
<feature type="compositionally biased region" description="Basic and acidic residues" evidence="1">
    <location>
        <begin position="37"/>
        <end position="48"/>
    </location>
</feature>
<dbReference type="EMBL" id="CP067977">
    <property type="protein sequence ID" value="QQQ19327.1"/>
    <property type="molecule type" value="Genomic_DNA"/>
</dbReference>
<evidence type="ECO:0000313" key="3">
    <source>
        <dbReference type="EMBL" id="QQQ19327.1"/>
    </source>
</evidence>
<sequence>MSLAVVFASMLALSGSLTQDPPATNVPELEVAPPRASTDDRDPERMICRTESVVGTNRRRRVCMTARERDERRESSSSARDRLDRNLDPNAGNPASSSPSPFLGG</sequence>
<evidence type="ECO:0000313" key="4">
    <source>
        <dbReference type="Proteomes" id="UP000595448"/>
    </source>
</evidence>
<evidence type="ECO:0008006" key="5">
    <source>
        <dbReference type="Google" id="ProtNLM"/>
    </source>
</evidence>
<gene>
    <name evidence="3" type="ORF">JIP62_04265</name>
</gene>
<feature type="compositionally biased region" description="Basic and acidic residues" evidence="1">
    <location>
        <begin position="66"/>
        <end position="87"/>
    </location>
</feature>
<evidence type="ECO:0000256" key="1">
    <source>
        <dbReference type="SAM" id="MobiDB-lite"/>
    </source>
</evidence>
<keyword evidence="4" id="KW-1185">Reference proteome</keyword>
<feature type="chain" id="PRO_5045068898" description="Secreted protein" evidence="2">
    <location>
        <begin position="19"/>
        <end position="105"/>
    </location>
</feature>
<feature type="compositionally biased region" description="Low complexity" evidence="1">
    <location>
        <begin position="89"/>
        <end position="105"/>
    </location>
</feature>
<evidence type="ECO:0000256" key="2">
    <source>
        <dbReference type="SAM" id="SignalP"/>
    </source>
</evidence>